<feature type="transmembrane region" description="Helical" evidence="5">
    <location>
        <begin position="546"/>
        <end position="566"/>
    </location>
</feature>
<feature type="transmembrane region" description="Helical" evidence="5">
    <location>
        <begin position="296"/>
        <end position="315"/>
    </location>
</feature>
<dbReference type="KEGG" id="acht:bsdcttw_38670"/>
<reference evidence="7 8" key="1">
    <citation type="submission" date="2020-08" db="EMBL/GenBank/DDBJ databases">
        <title>Draft genome sequencing of an Anaerocolumna strain isolated from anoxic soil subjected to BSD treatment.</title>
        <authorList>
            <person name="Uek A."/>
            <person name="Tonouchi A."/>
        </authorList>
    </citation>
    <scope>NUCLEOTIDE SEQUENCE [LARGE SCALE GENOMIC DNA]</scope>
    <source>
        <strain evidence="7 8">CTTW</strain>
    </source>
</reference>
<gene>
    <name evidence="7" type="ORF">bsdcttw_38670</name>
</gene>
<evidence type="ECO:0000256" key="2">
    <source>
        <dbReference type="ARBA" id="ARBA00022692"/>
    </source>
</evidence>
<sequence length="598" mass="68571">MAANKKYNKNHQSTIQDNSKFYLLPLVIILSILPLIMRLHNTKVPDLSMYNWAPISNGDIDIFLYYKQVFFTFCVFVMLLIIISKIIKGYKIFALPKILIPISIYCFLTILSTIFSPYKSAGLFSIFDQHESVFTIIGYIICLCYCYMFVKTQDDLKFILKYFFISVMILNLLGLLQISSHDLFSTDFGKKLFLPSSEWNNLDAFTMVFEKNRVFLTLFNPNYVGVYVSLIIPLILCLLITEKTLKYIFFYIVALIGMILCFIGSGSKTAIISIAINVFLIIIFFRKHIFSKKKYMFPVLGIILLFVCFITISHWQTIKNIIQVQKSSYIVSDIKTDKDLEILYNGSLLKINYTVTDTNYNISITDNNNNPISYTADPSNILNITDERFSGVQLQMIKYDDKLCLQINMNDKTWYFTNQLPDGNFHIINNYGKYDIIKKADSAIFTNYEGFASGRGYIWSRTLPILKKYILLGAGANYYTFAFPQQDYLGLKNAGFDGQLLTKPHSLFLQIAVQSGVLALLAFITYFILYIIWSFKLYWKSSFNDIYTRTGIAIFLAVIGFLISGISNDSSIGVSPVFWVLTGLGLAINHKNSQTIHP</sequence>
<dbReference type="Proteomes" id="UP000515703">
    <property type="component" value="Chromosome"/>
</dbReference>
<feature type="transmembrane region" description="Helical" evidence="5">
    <location>
        <begin position="99"/>
        <end position="118"/>
    </location>
</feature>
<keyword evidence="4 5" id="KW-0472">Membrane</keyword>
<keyword evidence="8" id="KW-1185">Reference proteome</keyword>
<name>A0A7I8DX18_9FIRM</name>
<feature type="transmembrane region" description="Helical" evidence="5">
    <location>
        <begin position="21"/>
        <end position="40"/>
    </location>
</feature>
<feature type="transmembrane region" description="Helical" evidence="5">
    <location>
        <begin position="248"/>
        <end position="265"/>
    </location>
</feature>
<evidence type="ECO:0000313" key="7">
    <source>
        <dbReference type="EMBL" id="BCK00827.1"/>
    </source>
</evidence>
<dbReference type="GO" id="GO:0016020">
    <property type="term" value="C:membrane"/>
    <property type="evidence" value="ECO:0007669"/>
    <property type="project" value="UniProtKB-SubCell"/>
</dbReference>
<comment type="subcellular location">
    <subcellularLocation>
        <location evidence="1">Membrane</location>
        <topology evidence="1">Multi-pass membrane protein</topology>
    </subcellularLocation>
</comment>
<evidence type="ECO:0000256" key="3">
    <source>
        <dbReference type="ARBA" id="ARBA00022989"/>
    </source>
</evidence>
<proteinExistence type="predicted"/>
<dbReference type="AlphaFoldDB" id="A0A7I8DX18"/>
<dbReference type="EMBL" id="AP023368">
    <property type="protein sequence ID" value="BCK00827.1"/>
    <property type="molecule type" value="Genomic_DNA"/>
</dbReference>
<feature type="domain" description="O-antigen ligase-related" evidence="6">
    <location>
        <begin position="447"/>
        <end position="524"/>
    </location>
</feature>
<evidence type="ECO:0000256" key="4">
    <source>
        <dbReference type="ARBA" id="ARBA00023136"/>
    </source>
</evidence>
<feature type="transmembrane region" description="Helical" evidence="5">
    <location>
        <begin position="223"/>
        <end position="241"/>
    </location>
</feature>
<feature type="transmembrane region" description="Helical" evidence="5">
    <location>
        <begin position="271"/>
        <end position="289"/>
    </location>
</feature>
<feature type="transmembrane region" description="Helical" evidence="5">
    <location>
        <begin position="162"/>
        <end position="180"/>
    </location>
</feature>
<feature type="transmembrane region" description="Helical" evidence="5">
    <location>
        <begin position="572"/>
        <end position="589"/>
    </location>
</feature>
<dbReference type="Pfam" id="PF04932">
    <property type="entry name" value="Wzy_C"/>
    <property type="match status" value="1"/>
</dbReference>
<dbReference type="PANTHER" id="PTHR37422:SF13">
    <property type="entry name" value="LIPOPOLYSACCHARIDE BIOSYNTHESIS PROTEIN PA4999-RELATED"/>
    <property type="match status" value="1"/>
</dbReference>
<evidence type="ECO:0000256" key="5">
    <source>
        <dbReference type="SAM" id="Phobius"/>
    </source>
</evidence>
<evidence type="ECO:0000256" key="1">
    <source>
        <dbReference type="ARBA" id="ARBA00004141"/>
    </source>
</evidence>
<feature type="transmembrane region" description="Helical" evidence="5">
    <location>
        <begin position="507"/>
        <end position="534"/>
    </location>
</feature>
<organism evidence="7 8">
    <name type="scientific">Anaerocolumna chitinilytica</name>
    <dbReference type="NCBI Taxonomy" id="1727145"/>
    <lineage>
        <taxon>Bacteria</taxon>
        <taxon>Bacillati</taxon>
        <taxon>Bacillota</taxon>
        <taxon>Clostridia</taxon>
        <taxon>Lachnospirales</taxon>
        <taxon>Lachnospiraceae</taxon>
        <taxon>Anaerocolumna</taxon>
    </lineage>
</organism>
<feature type="transmembrane region" description="Helical" evidence="5">
    <location>
        <begin position="133"/>
        <end position="150"/>
    </location>
</feature>
<dbReference type="InterPro" id="IPR051533">
    <property type="entry name" value="WaaL-like"/>
</dbReference>
<protein>
    <submittedName>
        <fullName evidence="7">Polymerase</fullName>
    </submittedName>
</protein>
<evidence type="ECO:0000313" key="8">
    <source>
        <dbReference type="Proteomes" id="UP000515703"/>
    </source>
</evidence>
<accession>A0A7I8DX18</accession>
<dbReference type="PANTHER" id="PTHR37422">
    <property type="entry name" value="TEICHURONIC ACID BIOSYNTHESIS PROTEIN TUAE"/>
    <property type="match status" value="1"/>
</dbReference>
<evidence type="ECO:0000259" key="6">
    <source>
        <dbReference type="Pfam" id="PF04932"/>
    </source>
</evidence>
<keyword evidence="3 5" id="KW-1133">Transmembrane helix</keyword>
<dbReference type="InterPro" id="IPR007016">
    <property type="entry name" value="O-antigen_ligase-rel_domated"/>
</dbReference>
<feature type="transmembrane region" description="Helical" evidence="5">
    <location>
        <begin position="69"/>
        <end position="87"/>
    </location>
</feature>
<reference evidence="7 8" key="2">
    <citation type="submission" date="2020-08" db="EMBL/GenBank/DDBJ databases">
        <authorList>
            <person name="Ueki A."/>
            <person name="Tonouchi A."/>
        </authorList>
    </citation>
    <scope>NUCLEOTIDE SEQUENCE [LARGE SCALE GENOMIC DNA]</scope>
    <source>
        <strain evidence="7 8">CTTW</strain>
    </source>
</reference>
<dbReference type="RefSeq" id="WP_185256460.1">
    <property type="nucleotide sequence ID" value="NZ_AP023368.1"/>
</dbReference>
<keyword evidence="2 5" id="KW-0812">Transmembrane</keyword>